<dbReference type="PROSITE" id="PS50048">
    <property type="entry name" value="ZN2_CY6_FUNGAL_2"/>
    <property type="match status" value="1"/>
</dbReference>
<evidence type="ECO:0000256" key="1">
    <source>
        <dbReference type="ARBA" id="ARBA00023015"/>
    </source>
</evidence>
<reference evidence="6 7" key="1">
    <citation type="submission" date="2024-07" db="EMBL/GenBank/DDBJ databases">
        <title>Section-level genome sequencing and comparative genomics of Aspergillus sections Usti and Cavernicolus.</title>
        <authorList>
            <consortium name="Lawrence Berkeley National Laboratory"/>
            <person name="Nybo J.L."/>
            <person name="Vesth T.C."/>
            <person name="Theobald S."/>
            <person name="Frisvad J.C."/>
            <person name="Larsen T.O."/>
            <person name="Kjaerboelling I."/>
            <person name="Rothschild-Mancinelli K."/>
            <person name="Lyhne E.K."/>
            <person name="Kogle M.E."/>
            <person name="Barry K."/>
            <person name="Clum A."/>
            <person name="Na H."/>
            <person name="Ledsgaard L."/>
            <person name="Lin J."/>
            <person name="Lipzen A."/>
            <person name="Kuo A."/>
            <person name="Riley R."/>
            <person name="Mondo S."/>
            <person name="Labutti K."/>
            <person name="Haridas S."/>
            <person name="Pangalinan J."/>
            <person name="Salamov A.A."/>
            <person name="Simmons B.A."/>
            <person name="Magnuson J.K."/>
            <person name="Chen J."/>
            <person name="Drula E."/>
            <person name="Henrissat B."/>
            <person name="Wiebenga A."/>
            <person name="Lubbers R.J."/>
            <person name="Gomes A.C."/>
            <person name="Makela M.R."/>
            <person name="Stajich J."/>
            <person name="Grigoriev I.V."/>
            <person name="Mortensen U.H."/>
            <person name="De Vries R.P."/>
            <person name="Baker S.E."/>
            <person name="Andersen M.R."/>
        </authorList>
    </citation>
    <scope>NUCLEOTIDE SEQUENCE [LARGE SCALE GENOMIC DNA]</scope>
    <source>
        <strain evidence="6 7">CBS 588.65</strain>
    </source>
</reference>
<evidence type="ECO:0000256" key="2">
    <source>
        <dbReference type="ARBA" id="ARBA00023125"/>
    </source>
</evidence>
<dbReference type="InterPro" id="IPR036864">
    <property type="entry name" value="Zn2-C6_fun-type_DNA-bd_sf"/>
</dbReference>
<dbReference type="Proteomes" id="UP001610334">
    <property type="component" value="Unassembled WGS sequence"/>
</dbReference>
<feature type="domain" description="Zn(2)-C6 fungal-type" evidence="5">
    <location>
        <begin position="19"/>
        <end position="49"/>
    </location>
</feature>
<organism evidence="6 7">
    <name type="scientific">Aspergillus granulosus</name>
    <dbReference type="NCBI Taxonomy" id="176169"/>
    <lineage>
        <taxon>Eukaryota</taxon>
        <taxon>Fungi</taxon>
        <taxon>Dikarya</taxon>
        <taxon>Ascomycota</taxon>
        <taxon>Pezizomycotina</taxon>
        <taxon>Eurotiomycetes</taxon>
        <taxon>Eurotiomycetidae</taxon>
        <taxon>Eurotiales</taxon>
        <taxon>Aspergillaceae</taxon>
        <taxon>Aspergillus</taxon>
        <taxon>Aspergillus subgen. Nidulantes</taxon>
    </lineage>
</organism>
<evidence type="ECO:0000259" key="5">
    <source>
        <dbReference type="PROSITE" id="PS50048"/>
    </source>
</evidence>
<evidence type="ECO:0000313" key="6">
    <source>
        <dbReference type="EMBL" id="KAL2813417.1"/>
    </source>
</evidence>
<dbReference type="SUPFAM" id="SSF57701">
    <property type="entry name" value="Zn2/Cys6 DNA-binding domain"/>
    <property type="match status" value="1"/>
</dbReference>
<gene>
    <name evidence="6" type="ORF">BJX63DRAFT_432001</name>
</gene>
<accession>A0ABR4HF84</accession>
<comment type="caution">
    <text evidence="6">The sequence shown here is derived from an EMBL/GenBank/DDBJ whole genome shotgun (WGS) entry which is preliminary data.</text>
</comment>
<sequence>MPSFPNGNGYRRIKRASRACPRCHTRKVRCDATVTGYPCTNCRLDTSPCQAFTGGRERRKQLSLARAQAIANKSLGQSASCPRQAGDSSTQMRRTQMVQFSSYDYIKLLDTGKGDLHRLPLLERPGCLALPGKLEMDVLVRHYFLYVHLFCPLIDEAVFWRAYKQTREDDKMIPLLLLRAIVVPSTVANRCGYDSLLEARDDLYNRAKFIVTDALDKLPLAVAAYTTTPYILLSINSQSDVKKSQEILVLFTEVNQSLSLRYHLTLRALWLSRLFKEALAGGAQGALEDEDPRNSPYQRSLFKLTLQQYIRLLQYIDDSMSIPHGSVQETEILYAAAAPSTSREHSLHRAPDPSNHELTPVWIEAMENFFFGPGGNVLTLPSCPPVAADLDAPHDTQMDCDNDIFRNNIRLRWVIETGHLPLEA</sequence>
<evidence type="ECO:0000313" key="7">
    <source>
        <dbReference type="Proteomes" id="UP001610334"/>
    </source>
</evidence>
<proteinExistence type="predicted"/>
<dbReference type="CDD" id="cd00067">
    <property type="entry name" value="GAL4"/>
    <property type="match status" value="1"/>
</dbReference>
<dbReference type="PROSITE" id="PS00463">
    <property type="entry name" value="ZN2_CY6_FUNGAL_1"/>
    <property type="match status" value="1"/>
</dbReference>
<dbReference type="InterPro" id="IPR001138">
    <property type="entry name" value="Zn2Cys6_DnaBD"/>
</dbReference>
<dbReference type="Gene3D" id="4.10.240.10">
    <property type="entry name" value="Zn(2)-C6 fungal-type DNA-binding domain"/>
    <property type="match status" value="1"/>
</dbReference>
<keyword evidence="1" id="KW-0805">Transcription regulation</keyword>
<dbReference type="EMBL" id="JBFXLT010000040">
    <property type="protein sequence ID" value="KAL2813417.1"/>
    <property type="molecule type" value="Genomic_DNA"/>
</dbReference>
<keyword evidence="3" id="KW-0804">Transcription</keyword>
<dbReference type="CDD" id="cd12148">
    <property type="entry name" value="fungal_TF_MHR"/>
    <property type="match status" value="1"/>
</dbReference>
<protein>
    <recommendedName>
        <fullName evidence="5">Zn(2)-C6 fungal-type domain-containing protein</fullName>
    </recommendedName>
</protein>
<keyword evidence="2" id="KW-0238">DNA-binding</keyword>
<dbReference type="InterPro" id="IPR052761">
    <property type="entry name" value="Fungal_Detox/Toxin_TFs"/>
</dbReference>
<keyword evidence="4" id="KW-0539">Nucleus</keyword>
<dbReference type="Pfam" id="PF00172">
    <property type="entry name" value="Zn_clus"/>
    <property type="match status" value="1"/>
</dbReference>
<evidence type="ECO:0000256" key="4">
    <source>
        <dbReference type="ARBA" id="ARBA00023242"/>
    </source>
</evidence>
<evidence type="ECO:0000256" key="3">
    <source>
        <dbReference type="ARBA" id="ARBA00023163"/>
    </source>
</evidence>
<dbReference type="PANTHER" id="PTHR47425:SF2">
    <property type="entry name" value="FARB-RELATED"/>
    <property type="match status" value="1"/>
</dbReference>
<dbReference type="PANTHER" id="PTHR47425">
    <property type="entry name" value="FARB-RELATED"/>
    <property type="match status" value="1"/>
</dbReference>
<name>A0ABR4HF84_9EURO</name>
<keyword evidence="7" id="KW-1185">Reference proteome</keyword>